<proteinExistence type="predicted"/>
<reference evidence="1 2" key="1">
    <citation type="submission" date="2015-05" db="EMBL/GenBank/DDBJ databases">
        <title>Draft genome of Burkholderia cepacia LK29.</title>
        <authorList>
            <person name="Chan X.Y."/>
        </authorList>
    </citation>
    <scope>NUCLEOTIDE SEQUENCE [LARGE SCALE GENOMIC DNA]</scope>
    <source>
        <strain evidence="1 2">LK29</strain>
    </source>
</reference>
<dbReference type="EMBL" id="LDWR01000021">
    <property type="protein sequence ID" value="KML58102.1"/>
    <property type="molecule type" value="Genomic_DNA"/>
</dbReference>
<comment type="caution">
    <text evidence="1">The sequence shown here is derived from an EMBL/GenBank/DDBJ whole genome shotgun (WGS) entry which is preliminary data.</text>
</comment>
<name>A0A0J5X4X4_BURCE</name>
<organism evidence="1 2">
    <name type="scientific">Burkholderia cepacia</name>
    <name type="common">Pseudomonas cepacia</name>
    <dbReference type="NCBI Taxonomy" id="292"/>
    <lineage>
        <taxon>Bacteria</taxon>
        <taxon>Pseudomonadati</taxon>
        <taxon>Pseudomonadota</taxon>
        <taxon>Betaproteobacteria</taxon>
        <taxon>Burkholderiales</taxon>
        <taxon>Burkholderiaceae</taxon>
        <taxon>Burkholderia</taxon>
        <taxon>Burkholderia cepacia complex</taxon>
    </lineage>
</organism>
<evidence type="ECO:0000313" key="2">
    <source>
        <dbReference type="Proteomes" id="UP000036338"/>
    </source>
</evidence>
<protein>
    <submittedName>
        <fullName evidence="1">Uncharacterized protein</fullName>
    </submittedName>
</protein>
<dbReference type="Proteomes" id="UP000036338">
    <property type="component" value="Unassembled WGS sequence"/>
</dbReference>
<sequence>MRFACTHSACVTIAATTLDCVDSLLLRGFQSARMLRTCRLKVISENIFIASSSLKLYPTSFAETSLILVNHLDFKDPFVRPPAKECSRDLDGALDFDRQTPLYWMPGVGCRNFHKLGRAIAYVLVSNAASPAGRFMPPKECVEYLFGGPHSRSLTTTKLLIIIVELNWSY</sequence>
<accession>A0A0J5X4X4</accession>
<gene>
    <name evidence="1" type="ORF">VL15_12825</name>
</gene>
<dbReference type="AlphaFoldDB" id="A0A0J5X4X4"/>
<evidence type="ECO:0000313" key="1">
    <source>
        <dbReference type="EMBL" id="KML58102.1"/>
    </source>
</evidence>